<dbReference type="PANTHER" id="PTHR24292">
    <property type="entry name" value="CYTOCHROME P450"/>
    <property type="match status" value="1"/>
</dbReference>
<evidence type="ECO:0000256" key="2">
    <source>
        <dbReference type="ARBA" id="ARBA00004174"/>
    </source>
</evidence>
<proteinExistence type="inferred from homology"/>
<evidence type="ECO:0000256" key="14">
    <source>
        <dbReference type="RuleBase" id="RU000461"/>
    </source>
</evidence>
<dbReference type="GO" id="GO:0020037">
    <property type="term" value="F:heme binding"/>
    <property type="evidence" value="ECO:0007669"/>
    <property type="project" value="InterPro"/>
</dbReference>
<dbReference type="InterPro" id="IPR017972">
    <property type="entry name" value="Cyt_P450_CS"/>
</dbReference>
<dbReference type="GO" id="GO:0005506">
    <property type="term" value="F:iron ion binding"/>
    <property type="evidence" value="ECO:0007669"/>
    <property type="project" value="InterPro"/>
</dbReference>
<keyword evidence="11 14" id="KW-0503">Monooxygenase</keyword>
<keyword evidence="10 13" id="KW-0408">Iron</keyword>
<keyword evidence="16" id="KW-1185">Reference proteome</keyword>
<accession>A0A182II54</accession>
<dbReference type="InterPro" id="IPR050476">
    <property type="entry name" value="Insect_CytP450_Detox"/>
</dbReference>
<dbReference type="InterPro" id="IPR001128">
    <property type="entry name" value="Cyt_P450"/>
</dbReference>
<keyword evidence="6 13" id="KW-0479">Metal-binding</keyword>
<evidence type="ECO:0000256" key="5">
    <source>
        <dbReference type="ARBA" id="ARBA00022617"/>
    </source>
</evidence>
<evidence type="ECO:0000256" key="1">
    <source>
        <dbReference type="ARBA" id="ARBA00001971"/>
    </source>
</evidence>
<evidence type="ECO:0000256" key="3">
    <source>
        <dbReference type="ARBA" id="ARBA00004406"/>
    </source>
</evidence>
<organism evidence="15 16">
    <name type="scientific">Anopheles arabiensis</name>
    <name type="common">Mosquito</name>
    <dbReference type="NCBI Taxonomy" id="7173"/>
    <lineage>
        <taxon>Eukaryota</taxon>
        <taxon>Metazoa</taxon>
        <taxon>Ecdysozoa</taxon>
        <taxon>Arthropoda</taxon>
        <taxon>Hexapoda</taxon>
        <taxon>Insecta</taxon>
        <taxon>Pterygota</taxon>
        <taxon>Neoptera</taxon>
        <taxon>Endopterygota</taxon>
        <taxon>Diptera</taxon>
        <taxon>Nematocera</taxon>
        <taxon>Culicoidea</taxon>
        <taxon>Culicidae</taxon>
        <taxon>Anophelinae</taxon>
        <taxon>Anopheles</taxon>
    </lineage>
</organism>
<keyword evidence="12" id="KW-0472">Membrane</keyword>
<keyword evidence="8" id="KW-0492">Microsome</keyword>
<keyword evidence="7" id="KW-0256">Endoplasmic reticulum</keyword>
<dbReference type="VEuPathDB" id="VectorBase:AARA21_003181"/>
<comment type="similarity">
    <text evidence="4 14">Belongs to the cytochrome P450 family.</text>
</comment>
<dbReference type="Pfam" id="PF00067">
    <property type="entry name" value="p450"/>
    <property type="match status" value="1"/>
</dbReference>
<dbReference type="FunFam" id="1.10.630.10:FF:000042">
    <property type="entry name" value="Cytochrome P450"/>
    <property type="match status" value="1"/>
</dbReference>
<dbReference type="VEuPathDB" id="VectorBase:AARA015643"/>
<evidence type="ECO:0000256" key="9">
    <source>
        <dbReference type="ARBA" id="ARBA00023002"/>
    </source>
</evidence>
<feature type="binding site" description="axial binding residue" evidence="13">
    <location>
        <position position="443"/>
    </location>
    <ligand>
        <name>heme</name>
        <dbReference type="ChEBI" id="CHEBI:30413"/>
    </ligand>
    <ligandPart>
        <name>Fe</name>
        <dbReference type="ChEBI" id="CHEBI:18248"/>
    </ligandPart>
</feature>
<evidence type="ECO:0000256" key="10">
    <source>
        <dbReference type="ARBA" id="ARBA00023004"/>
    </source>
</evidence>
<dbReference type="Proteomes" id="UP000075840">
    <property type="component" value="Unassembled WGS sequence"/>
</dbReference>
<keyword evidence="5 13" id="KW-0349">Heme</keyword>
<dbReference type="GO" id="GO:0016705">
    <property type="term" value="F:oxidoreductase activity, acting on paired donors, with incorporation or reduction of molecular oxygen"/>
    <property type="evidence" value="ECO:0007669"/>
    <property type="project" value="InterPro"/>
</dbReference>
<name>A0A182II54_ANOAR</name>
<evidence type="ECO:0000256" key="8">
    <source>
        <dbReference type="ARBA" id="ARBA00022848"/>
    </source>
</evidence>
<dbReference type="PROSITE" id="PS00086">
    <property type="entry name" value="CYTOCHROME_P450"/>
    <property type="match status" value="1"/>
</dbReference>
<dbReference type="EnsemblMetazoa" id="AARA015643-RA">
    <property type="protein sequence ID" value="AARA015643-PA"/>
    <property type="gene ID" value="AARA015643"/>
</dbReference>
<dbReference type="InterPro" id="IPR036396">
    <property type="entry name" value="Cyt_P450_sf"/>
</dbReference>
<dbReference type="PRINTS" id="PR00464">
    <property type="entry name" value="EP450II"/>
</dbReference>
<comment type="subcellular location">
    <subcellularLocation>
        <location evidence="3">Endoplasmic reticulum membrane</location>
        <topology evidence="3">Peripheral membrane protein</topology>
    </subcellularLocation>
    <subcellularLocation>
        <location evidence="2">Microsome membrane</location>
        <topology evidence="2">Peripheral membrane protein</topology>
    </subcellularLocation>
</comment>
<sequence length="501" mass="57826">MEFSDVAVTVGMLCIIIYLLLVRQFRYWTERNVPQLNPHLLFGDVRDVNKTYHIGEKFRQLYNELKGKHPFGGIYMFTKPVALVTDLELVKNVFVKDFQYFHDRGTYYNEKHDPLSAHLFNLEGYKWKSLRNKITPTFTSGKMKMMFPTVVAAGKQFKDYLEDAIGEQEEFELKELLARYTTDVIGTCAFGIECNSMRNPNAEFRVMGKKIFGRSRSNLQLLLMNAFPSVAKLVGIKLILPEVSDFFMNAVRDTIKYRVENNVQRNDFMDILIRMRSDKDTKSDDGTLTFHEIAAQAFVFFVAGFETSSSLMAFTLYELALDQDMQDKARKCVTDVLERHNGELTYEAAMEMDYLDCVLKECLRKHPPISVHFRITAKDYIVPGTNSVLEAGTSVMIPVLGIHHDPEHFPEPERFDPERFTAEQESKRHPYAWTPFGEGPRICVGPRFGLLQARIGLIYLLTSFRFVRCSKTPVPLRYALKNQILSPEAGMWLKLEKLNEV</sequence>
<evidence type="ECO:0000313" key="16">
    <source>
        <dbReference type="Proteomes" id="UP000075840"/>
    </source>
</evidence>
<protein>
    <submittedName>
        <fullName evidence="15">Uncharacterized protein</fullName>
    </submittedName>
</protein>
<evidence type="ECO:0000313" key="15">
    <source>
        <dbReference type="EnsemblMetazoa" id="AARA015643-PA"/>
    </source>
</evidence>
<evidence type="ECO:0000256" key="7">
    <source>
        <dbReference type="ARBA" id="ARBA00022824"/>
    </source>
</evidence>
<dbReference type="AlphaFoldDB" id="A0A182II54"/>
<evidence type="ECO:0000256" key="4">
    <source>
        <dbReference type="ARBA" id="ARBA00010617"/>
    </source>
</evidence>
<evidence type="ECO:0000256" key="12">
    <source>
        <dbReference type="ARBA" id="ARBA00023136"/>
    </source>
</evidence>
<dbReference type="PRINTS" id="PR00385">
    <property type="entry name" value="P450"/>
</dbReference>
<dbReference type="GO" id="GO:0005789">
    <property type="term" value="C:endoplasmic reticulum membrane"/>
    <property type="evidence" value="ECO:0007669"/>
    <property type="project" value="UniProtKB-SubCell"/>
</dbReference>
<dbReference type="InterPro" id="IPR002402">
    <property type="entry name" value="Cyt_P450_E_grp-II"/>
</dbReference>
<dbReference type="CDD" id="cd11056">
    <property type="entry name" value="CYP6-like"/>
    <property type="match status" value="1"/>
</dbReference>
<comment type="cofactor">
    <cofactor evidence="1 13">
        <name>heme</name>
        <dbReference type="ChEBI" id="CHEBI:30413"/>
    </cofactor>
</comment>
<dbReference type="PANTHER" id="PTHR24292:SF103">
    <property type="entry name" value="CYTOCHROME P450 6BS1"/>
    <property type="match status" value="1"/>
</dbReference>
<keyword evidence="9 14" id="KW-0560">Oxidoreductase</keyword>
<evidence type="ECO:0000256" key="13">
    <source>
        <dbReference type="PIRSR" id="PIRSR602402-1"/>
    </source>
</evidence>
<dbReference type="Gene3D" id="1.10.630.10">
    <property type="entry name" value="Cytochrome P450"/>
    <property type="match status" value="1"/>
</dbReference>
<dbReference type="SUPFAM" id="SSF48264">
    <property type="entry name" value="Cytochrome P450"/>
    <property type="match status" value="1"/>
</dbReference>
<evidence type="ECO:0000256" key="11">
    <source>
        <dbReference type="ARBA" id="ARBA00023033"/>
    </source>
</evidence>
<reference evidence="15" key="1">
    <citation type="submission" date="2022-08" db="UniProtKB">
        <authorList>
            <consortium name="EnsemblMetazoa"/>
        </authorList>
    </citation>
    <scope>IDENTIFICATION</scope>
    <source>
        <strain evidence="15">Dongola</strain>
    </source>
</reference>
<dbReference type="EMBL" id="APCN01002460">
    <property type="status" value="NOT_ANNOTATED_CDS"/>
    <property type="molecule type" value="Genomic_DNA"/>
</dbReference>
<evidence type="ECO:0000256" key="6">
    <source>
        <dbReference type="ARBA" id="ARBA00022723"/>
    </source>
</evidence>
<dbReference type="GO" id="GO:0004497">
    <property type="term" value="F:monooxygenase activity"/>
    <property type="evidence" value="ECO:0007669"/>
    <property type="project" value="UniProtKB-KW"/>
</dbReference>